<dbReference type="EMBL" id="PGTL01000034">
    <property type="protein sequence ID" value="PJF42083.1"/>
    <property type="molecule type" value="Genomic_DNA"/>
</dbReference>
<evidence type="ECO:0000313" key="3">
    <source>
        <dbReference type="Proteomes" id="UP000228947"/>
    </source>
</evidence>
<accession>A0A2M8PCR0</accession>
<organism evidence="2 3">
    <name type="scientific">Candidatus Thermofonsia Clade 1 bacterium</name>
    <dbReference type="NCBI Taxonomy" id="2364210"/>
    <lineage>
        <taxon>Bacteria</taxon>
        <taxon>Bacillati</taxon>
        <taxon>Chloroflexota</taxon>
        <taxon>Candidatus Thermofontia</taxon>
        <taxon>Candidatus Thermofonsia Clade 1</taxon>
    </lineage>
</organism>
<comment type="caution">
    <text evidence="2">The sequence shown here is derived from an EMBL/GenBank/DDBJ whole genome shotgun (WGS) entry which is preliminary data.</text>
</comment>
<accession>A0A2M8PX01</accession>
<proteinExistence type="predicted"/>
<dbReference type="AlphaFoldDB" id="A0A2M8PX01"/>
<sequence>MSSPRRIFTIDLAQDVRAVTAMADQLTPYIYESQLYGMLNDLSLPRLTLGGLLMRLARLSALRDQLSPAQQASLEQAQHKLDEVRRTWPVHYEGKLQQELQARLTALEQFANDCAANLRACADNYPSAMEKRVMIEHLRDAALEVKVLSEALKSRLSALDNAISRCIEKGAFCWSANVQPAYPPEKFWFLYAAVRQTNERNA</sequence>
<evidence type="ECO:0000313" key="2">
    <source>
        <dbReference type="EMBL" id="PJF42083.1"/>
    </source>
</evidence>
<dbReference type="Proteomes" id="UP000229681">
    <property type="component" value="Unassembled WGS sequence"/>
</dbReference>
<reference evidence="3 4" key="1">
    <citation type="submission" date="2017-11" db="EMBL/GenBank/DDBJ databases">
        <title>Evolution of Phototrophy in the Chloroflexi Phylum Driven by Horizontal Gene Transfer.</title>
        <authorList>
            <person name="Ward L.M."/>
            <person name="Hemp J."/>
            <person name="Shih P.M."/>
            <person name="Mcglynn S.E."/>
            <person name="Fischer W."/>
        </authorList>
    </citation>
    <scope>NUCLEOTIDE SEQUENCE [LARGE SCALE GENOMIC DNA]</scope>
    <source>
        <strain evidence="2">CP1_1M</strain>
        <strain evidence="1">JP3_13</strain>
    </source>
</reference>
<name>A0A2M8PX01_9CHLR</name>
<evidence type="ECO:0000313" key="1">
    <source>
        <dbReference type="EMBL" id="PJF35327.1"/>
    </source>
</evidence>
<dbReference type="EMBL" id="PGTM01000172">
    <property type="protein sequence ID" value="PJF35327.1"/>
    <property type="molecule type" value="Genomic_DNA"/>
</dbReference>
<gene>
    <name evidence="1" type="ORF">CUN49_11150</name>
    <name evidence="2" type="ORF">CUN50_05420</name>
</gene>
<protein>
    <submittedName>
        <fullName evidence="2">Uncharacterized protein</fullName>
    </submittedName>
</protein>
<evidence type="ECO:0000313" key="4">
    <source>
        <dbReference type="Proteomes" id="UP000229681"/>
    </source>
</evidence>
<dbReference type="Proteomes" id="UP000228947">
    <property type="component" value="Unassembled WGS sequence"/>
</dbReference>